<comment type="similarity">
    <text evidence="1">Belongs to the 'phage' integrase family.</text>
</comment>
<evidence type="ECO:0000256" key="4">
    <source>
        <dbReference type="ARBA" id="ARBA00023172"/>
    </source>
</evidence>
<dbReference type="PANTHER" id="PTHR30629:SF2">
    <property type="entry name" value="PROPHAGE INTEGRASE INTS-RELATED"/>
    <property type="match status" value="1"/>
</dbReference>
<keyword evidence="7" id="KW-1185">Reference proteome</keyword>
<gene>
    <name evidence="6" type="ORF">OCV61_18040</name>
</gene>
<evidence type="ECO:0000259" key="5">
    <source>
        <dbReference type="PROSITE" id="PS51898"/>
    </source>
</evidence>
<dbReference type="SUPFAM" id="SSF56349">
    <property type="entry name" value="DNA breaking-rejoining enzymes"/>
    <property type="match status" value="1"/>
</dbReference>
<name>A0ABT2U0A3_9FIRM</name>
<dbReference type="Gene3D" id="1.10.443.10">
    <property type="entry name" value="Intergrase catalytic core"/>
    <property type="match status" value="1"/>
</dbReference>
<evidence type="ECO:0000313" key="6">
    <source>
        <dbReference type="EMBL" id="MCU6767267.1"/>
    </source>
</evidence>
<dbReference type="Pfam" id="PF00589">
    <property type="entry name" value="Phage_integrase"/>
    <property type="match status" value="1"/>
</dbReference>
<evidence type="ECO:0000313" key="7">
    <source>
        <dbReference type="Proteomes" id="UP001652409"/>
    </source>
</evidence>
<dbReference type="PANTHER" id="PTHR30629">
    <property type="entry name" value="PROPHAGE INTEGRASE"/>
    <property type="match status" value="1"/>
</dbReference>
<sequence length="364" mass="41602">MANTKYTQDKYGYFQTKVWDGTYNENGTKHRITLRSKKSSRDLERKANAMAEAVRNRSYIRQSDICVQEYARRWLGVYKTCREGNTRAMYQNIIERHLISLATVKVTDLMRIHVMLVLNEAHGKNRTQEQILMTMKQIVKSAISDKLLAAGIFDEIFSGVTVKKIRSEKRPLTDCEKKAVFLADLQPAHKAFLYLIYGCGLRRGEALALSRFDLNFRTHTVTVNKSLAFSGNDPYIKGTKNGKERTVPIPSRICRYLENYCQDIGRPQLFTTKGKPYITKSSYNKMWAAILSALKAAGADTDGLTAHVFRHNYCTNLCYQIPMISIKHIAALMGDTEKMVIEVYNHIILEKEDTVSAIEKALEM</sequence>
<comment type="caution">
    <text evidence="6">The sequence shown here is derived from an EMBL/GenBank/DDBJ whole genome shotgun (WGS) entry which is preliminary data.</text>
</comment>
<dbReference type="Proteomes" id="UP001652409">
    <property type="component" value="Unassembled WGS sequence"/>
</dbReference>
<evidence type="ECO:0000256" key="2">
    <source>
        <dbReference type="ARBA" id="ARBA00022908"/>
    </source>
</evidence>
<dbReference type="EMBL" id="JAOQJL010000064">
    <property type="protein sequence ID" value="MCU6767267.1"/>
    <property type="molecule type" value="Genomic_DNA"/>
</dbReference>
<evidence type="ECO:0000256" key="1">
    <source>
        <dbReference type="ARBA" id="ARBA00008857"/>
    </source>
</evidence>
<reference evidence="6 7" key="1">
    <citation type="journal article" date="2021" name="ISME Commun">
        <title>Automated analysis of genomic sequences facilitates high-throughput and comprehensive description of bacteria.</title>
        <authorList>
            <person name="Hitch T.C.A."/>
        </authorList>
    </citation>
    <scope>NUCLEOTIDE SEQUENCE [LARGE SCALE GENOMIC DNA]</scope>
    <source>
        <strain evidence="6 7">Sanger_23</strain>
    </source>
</reference>
<feature type="domain" description="Tyr recombinase" evidence="5">
    <location>
        <begin position="167"/>
        <end position="359"/>
    </location>
</feature>
<accession>A0ABT2U0A3</accession>
<keyword evidence="3" id="KW-0238">DNA-binding</keyword>
<dbReference type="RefSeq" id="WP_158422914.1">
    <property type="nucleotide sequence ID" value="NZ_JAOQJL010000064.1"/>
</dbReference>
<dbReference type="PROSITE" id="PS51898">
    <property type="entry name" value="TYR_RECOMBINASE"/>
    <property type="match status" value="1"/>
</dbReference>
<dbReference type="InterPro" id="IPR050808">
    <property type="entry name" value="Phage_Integrase"/>
</dbReference>
<proteinExistence type="inferred from homology"/>
<dbReference type="InterPro" id="IPR002104">
    <property type="entry name" value="Integrase_catalytic"/>
</dbReference>
<keyword evidence="2" id="KW-0229">DNA integration</keyword>
<dbReference type="CDD" id="cd00397">
    <property type="entry name" value="DNA_BRE_C"/>
    <property type="match status" value="1"/>
</dbReference>
<keyword evidence="4" id="KW-0233">DNA recombination</keyword>
<protein>
    <submittedName>
        <fullName evidence="6">Site-specific integrase</fullName>
    </submittedName>
</protein>
<dbReference type="Gene3D" id="1.10.150.130">
    <property type="match status" value="1"/>
</dbReference>
<dbReference type="InterPro" id="IPR010998">
    <property type="entry name" value="Integrase_recombinase_N"/>
</dbReference>
<organism evidence="6 7">
    <name type="scientific">Blautia ammoniilytica</name>
    <dbReference type="NCBI Taxonomy" id="2981782"/>
    <lineage>
        <taxon>Bacteria</taxon>
        <taxon>Bacillati</taxon>
        <taxon>Bacillota</taxon>
        <taxon>Clostridia</taxon>
        <taxon>Lachnospirales</taxon>
        <taxon>Lachnospiraceae</taxon>
        <taxon>Blautia</taxon>
    </lineage>
</organism>
<dbReference type="InterPro" id="IPR011010">
    <property type="entry name" value="DNA_brk_join_enz"/>
</dbReference>
<dbReference type="InterPro" id="IPR013762">
    <property type="entry name" value="Integrase-like_cat_sf"/>
</dbReference>
<evidence type="ECO:0000256" key="3">
    <source>
        <dbReference type="ARBA" id="ARBA00023125"/>
    </source>
</evidence>